<dbReference type="Proteomes" id="UP000254920">
    <property type="component" value="Unassembled WGS sequence"/>
</dbReference>
<evidence type="ECO:0000313" key="3">
    <source>
        <dbReference type="EMBL" id="SUX10006.1"/>
    </source>
</evidence>
<evidence type="ECO:0000256" key="2">
    <source>
        <dbReference type="SAM" id="SignalP"/>
    </source>
</evidence>
<keyword evidence="4" id="KW-1185">Reference proteome</keyword>
<evidence type="ECO:0000313" key="4">
    <source>
        <dbReference type="Proteomes" id="UP000254920"/>
    </source>
</evidence>
<dbReference type="AlphaFoldDB" id="A0A381DHN7"/>
<accession>A0A381DHN7</accession>
<dbReference type="RefSeq" id="WP_089182574.1">
    <property type="nucleotide sequence ID" value="NZ_CP043427.1"/>
</dbReference>
<proteinExistence type="predicted"/>
<reference evidence="3 4" key="1">
    <citation type="submission" date="2018-06" db="EMBL/GenBank/DDBJ databases">
        <authorList>
            <consortium name="Pathogen Informatics"/>
            <person name="Doyle S."/>
        </authorList>
    </citation>
    <scope>NUCLEOTIDE SEQUENCE [LARGE SCALE GENOMIC DNA]</scope>
    <source>
        <strain evidence="3 4">NCTC12475</strain>
    </source>
</reference>
<feature type="signal peptide" evidence="2">
    <location>
        <begin position="1"/>
        <end position="22"/>
    </location>
</feature>
<organism evidence="3 4">
    <name type="scientific">Campylobacter sputorum subsp. sputorum</name>
    <dbReference type="NCBI Taxonomy" id="32024"/>
    <lineage>
        <taxon>Bacteria</taxon>
        <taxon>Pseudomonadati</taxon>
        <taxon>Campylobacterota</taxon>
        <taxon>Epsilonproteobacteria</taxon>
        <taxon>Campylobacterales</taxon>
        <taxon>Campylobacteraceae</taxon>
        <taxon>Campylobacter</taxon>
    </lineage>
</organism>
<name>A0A381DHN7_9BACT</name>
<keyword evidence="2" id="KW-0732">Signal</keyword>
<evidence type="ECO:0000256" key="1">
    <source>
        <dbReference type="SAM" id="MobiDB-lite"/>
    </source>
</evidence>
<feature type="chain" id="PRO_5043657924" evidence="2">
    <location>
        <begin position="23"/>
        <end position="285"/>
    </location>
</feature>
<dbReference type="EMBL" id="UFVD01000001">
    <property type="protein sequence ID" value="SUX10006.1"/>
    <property type="molecule type" value="Genomic_DNA"/>
</dbReference>
<gene>
    <name evidence="3" type="ORF">NCTC12475_00304</name>
</gene>
<feature type="region of interest" description="Disordered" evidence="1">
    <location>
        <begin position="261"/>
        <end position="285"/>
    </location>
</feature>
<sequence>MLKFLNLIFLATLLLSSNLLLTEAIIDEDKGANKGYNLATSSEVYNRQLHKDEEEFLNKHSKEFKSYYETQTGKTLTDSEAKSLLFLSGRYIVDAKENGTFNILNFFGKTDFSKDELNTGINFIYQKSQGLKFIDHYKENFTPTNFFSVTDEQFYNHSYNPNTPQGLSDMSFMFIPMGKTGKFNKNIEVNIITDNKAKKIFGTREGHIIDTPQNRELLINVANDTKLVLGKDKFGNTWSAKLLDNGEQVWTQTRNGQIINGGINKTPKNFNSETGLSSPIRPNWK</sequence>
<protein>
    <submittedName>
        <fullName evidence="3">Putative filamentous haemagglutinin, intein-containing protein</fullName>
    </submittedName>
</protein>
<dbReference type="GeneID" id="93090753"/>
<feature type="compositionally biased region" description="Polar residues" evidence="1">
    <location>
        <begin position="266"/>
        <end position="277"/>
    </location>
</feature>